<protein>
    <submittedName>
        <fullName evidence="2">Uncharacterized protein</fullName>
    </submittedName>
</protein>
<reference evidence="2 3" key="1">
    <citation type="submission" date="2018-06" db="EMBL/GenBank/DDBJ databases">
        <title>Paenibacillus montanisoli sp. nov., isolated from mountain area soil.</title>
        <authorList>
            <person name="Wu M."/>
        </authorList>
    </citation>
    <scope>NUCLEOTIDE SEQUENCE [LARGE SCALE GENOMIC DNA]</scope>
    <source>
        <strain evidence="2 3">RA17</strain>
    </source>
</reference>
<dbReference type="Proteomes" id="UP000249260">
    <property type="component" value="Unassembled WGS sequence"/>
</dbReference>
<keyword evidence="1" id="KW-0472">Membrane</keyword>
<dbReference type="EMBL" id="QLUW01000001">
    <property type="protein sequence ID" value="RAP77239.1"/>
    <property type="molecule type" value="Genomic_DNA"/>
</dbReference>
<evidence type="ECO:0000256" key="1">
    <source>
        <dbReference type="SAM" id="Phobius"/>
    </source>
</evidence>
<sequence>MKKYNFIRPIMLIAIALLTKSLVTNLCMVLGMGPEPANNLGFISMLIAGFVVYSRIRRSPK</sequence>
<keyword evidence="1" id="KW-0812">Transmembrane</keyword>
<accession>A0A328U3M0</accession>
<keyword evidence="1" id="KW-1133">Transmembrane helix</keyword>
<feature type="transmembrane region" description="Helical" evidence="1">
    <location>
        <begin position="12"/>
        <end position="33"/>
    </location>
</feature>
<proteinExistence type="predicted"/>
<evidence type="ECO:0000313" key="3">
    <source>
        <dbReference type="Proteomes" id="UP000249260"/>
    </source>
</evidence>
<feature type="transmembrane region" description="Helical" evidence="1">
    <location>
        <begin position="39"/>
        <end position="56"/>
    </location>
</feature>
<dbReference type="OrthoDB" id="2649733at2"/>
<keyword evidence="3" id="KW-1185">Reference proteome</keyword>
<comment type="caution">
    <text evidence="2">The sequence shown here is derived from an EMBL/GenBank/DDBJ whole genome shotgun (WGS) entry which is preliminary data.</text>
</comment>
<dbReference type="AlphaFoldDB" id="A0A328U3M0"/>
<name>A0A328U3M0_9BACL</name>
<evidence type="ECO:0000313" key="2">
    <source>
        <dbReference type="EMBL" id="RAP77239.1"/>
    </source>
</evidence>
<dbReference type="RefSeq" id="WP_112880364.1">
    <property type="nucleotide sequence ID" value="NZ_QLUW01000001.1"/>
</dbReference>
<organism evidence="2 3">
    <name type="scientific">Paenibacillus montanisoli</name>
    <dbReference type="NCBI Taxonomy" id="2081970"/>
    <lineage>
        <taxon>Bacteria</taxon>
        <taxon>Bacillati</taxon>
        <taxon>Bacillota</taxon>
        <taxon>Bacilli</taxon>
        <taxon>Bacillales</taxon>
        <taxon>Paenibacillaceae</taxon>
        <taxon>Paenibacillus</taxon>
    </lineage>
</organism>
<gene>
    <name evidence="2" type="ORF">DL346_01685</name>
</gene>